<dbReference type="PANTHER" id="PTHR47233:SF3">
    <property type="entry name" value="CHEMOTAXIS PROTEIN CHEV"/>
    <property type="match status" value="1"/>
</dbReference>
<dbReference type="InterPro" id="IPR011006">
    <property type="entry name" value="CheY-like_superfamily"/>
</dbReference>
<dbReference type="InterPro" id="IPR002545">
    <property type="entry name" value="CheW-lke_dom"/>
</dbReference>
<dbReference type="Gene3D" id="2.30.30.40">
    <property type="entry name" value="SH3 Domains"/>
    <property type="match status" value="1"/>
</dbReference>
<feature type="domain" description="CheW-like" evidence="3">
    <location>
        <begin position="500"/>
        <end position="627"/>
    </location>
</feature>
<keyword evidence="1" id="KW-0597">Phosphoprotein</keyword>
<dbReference type="Gene3D" id="2.40.50.180">
    <property type="entry name" value="CheA-289, Domain 4"/>
    <property type="match status" value="1"/>
</dbReference>
<evidence type="ECO:0000256" key="1">
    <source>
        <dbReference type="PROSITE-ProRule" id="PRU00169"/>
    </source>
</evidence>
<dbReference type="InterPro" id="IPR036061">
    <property type="entry name" value="CheW-like_dom_sf"/>
</dbReference>
<comment type="caution">
    <text evidence="4">The sequence shown here is derived from an EMBL/GenBank/DDBJ whole genome shotgun (WGS) entry which is preliminary data.</text>
</comment>
<dbReference type="PROSITE" id="PS50110">
    <property type="entry name" value="RESPONSE_REGULATORY"/>
    <property type="match status" value="1"/>
</dbReference>
<dbReference type="Pfam" id="PF13379">
    <property type="entry name" value="NMT1_2"/>
    <property type="match status" value="1"/>
</dbReference>
<dbReference type="SMART" id="SM00448">
    <property type="entry name" value="REC"/>
    <property type="match status" value="1"/>
</dbReference>
<dbReference type="GO" id="GO:0006935">
    <property type="term" value="P:chemotaxis"/>
    <property type="evidence" value="ECO:0007669"/>
    <property type="project" value="InterPro"/>
</dbReference>
<dbReference type="SUPFAM" id="SSF52172">
    <property type="entry name" value="CheY-like"/>
    <property type="match status" value="1"/>
</dbReference>
<dbReference type="PANTHER" id="PTHR47233">
    <property type="entry name" value="CHEMOTAXIS PROTEIN CHEV"/>
    <property type="match status" value="1"/>
</dbReference>
<feature type="non-terminal residue" evidence="4">
    <location>
        <position position="627"/>
    </location>
</feature>
<protein>
    <submittedName>
        <fullName evidence="4">Response regulator</fullName>
    </submittedName>
</protein>
<accession>A0A7C1AYU8</accession>
<dbReference type="SUPFAM" id="SSF53850">
    <property type="entry name" value="Periplasmic binding protein-like II"/>
    <property type="match status" value="1"/>
</dbReference>
<dbReference type="Gene3D" id="3.40.50.2300">
    <property type="match status" value="1"/>
</dbReference>
<dbReference type="AlphaFoldDB" id="A0A7C1AYU8"/>
<feature type="domain" description="Response regulatory" evidence="2">
    <location>
        <begin position="8"/>
        <end position="126"/>
    </location>
</feature>
<dbReference type="Pfam" id="PF00072">
    <property type="entry name" value="Response_reg"/>
    <property type="match status" value="1"/>
</dbReference>
<feature type="modified residue" description="4-aspartylphosphate" evidence="1">
    <location>
        <position position="59"/>
    </location>
</feature>
<evidence type="ECO:0000259" key="2">
    <source>
        <dbReference type="PROSITE" id="PS50110"/>
    </source>
</evidence>
<sequence>MKDKSSLKILLAEDSKITRRMEVKVLNELGYKNIIEADDGEHAIDILKKDPDVDLVISDWNMPNMGGIDFLRWIRSSERFKDLPFILATGRAQKKEVAIATEEGASNIISKPFAPVELKKVIEETLAGKTLQEKSKRGIQERQAEKDEHGRLVLNMAHIQITDHLTLGVVKHLIETEKVKPRHFTLKTHCMTSWNPVQEALENGTVDGAFILAPIAMDLFAYDVPVKMVLLAHKNGSICVRKKENISQLVDFFKSRTFCIPHELSIHHMLSHMFLTEMGLKPAIAGATEGDFYYEVVPPVKMPEFLKMNPDASGFLVAEPIGTKAIAEGVAELLFLSAELWQNHPCCVVALRSEIIEKYGDAVDEFVRLLVQAGDLISKRTEMAAEIGVAFLDPNKVLGLKVPILKNVLSEEQGIKTDDLLPDKEALDIMQKYMHEQMEVGSIIDLNEFVITDFAERAYKEQVAYSPRISRTLDVQSLILRVQRDLKEGKKSAKSKLAQEGKYLIFQMADQFYGFDILNVKEIIGLLPIRSLPQVPPYVKGVINLRGKIIPVVDLRLKLGFDSVEYDSRACIIILEVPYEGRLINIGVIVEAVSHVENIKATDVEDTKTAGIGKGLGFISAIAKTRD</sequence>
<dbReference type="Pfam" id="PF01584">
    <property type="entry name" value="CheW"/>
    <property type="match status" value="1"/>
</dbReference>
<dbReference type="SUPFAM" id="SSF50341">
    <property type="entry name" value="CheW-like"/>
    <property type="match status" value="1"/>
</dbReference>
<dbReference type="PROSITE" id="PS50851">
    <property type="entry name" value="CHEW"/>
    <property type="match status" value="1"/>
</dbReference>
<evidence type="ECO:0000313" key="4">
    <source>
        <dbReference type="EMBL" id="HDL90356.1"/>
    </source>
</evidence>
<dbReference type="Proteomes" id="UP000886355">
    <property type="component" value="Unassembled WGS sequence"/>
</dbReference>
<reference evidence="4" key="1">
    <citation type="journal article" date="2020" name="mSystems">
        <title>Genome- and Community-Level Interaction Insights into Carbon Utilization and Element Cycling Functions of Hydrothermarchaeota in Hydrothermal Sediment.</title>
        <authorList>
            <person name="Zhou Z."/>
            <person name="Liu Y."/>
            <person name="Xu W."/>
            <person name="Pan J."/>
            <person name="Luo Z.H."/>
            <person name="Li M."/>
        </authorList>
    </citation>
    <scope>NUCLEOTIDE SEQUENCE [LARGE SCALE GENOMIC DNA]</scope>
    <source>
        <strain evidence="4">HyVt-19</strain>
    </source>
</reference>
<dbReference type="InterPro" id="IPR001789">
    <property type="entry name" value="Sig_transdc_resp-reg_receiver"/>
</dbReference>
<organism evidence="4">
    <name type="scientific">Thermodesulforhabdus norvegica</name>
    <dbReference type="NCBI Taxonomy" id="39841"/>
    <lineage>
        <taxon>Bacteria</taxon>
        <taxon>Pseudomonadati</taxon>
        <taxon>Thermodesulfobacteriota</taxon>
        <taxon>Syntrophobacteria</taxon>
        <taxon>Syntrophobacterales</taxon>
        <taxon>Thermodesulforhabdaceae</taxon>
        <taxon>Thermodesulforhabdus</taxon>
    </lineage>
</organism>
<name>A0A7C1AYU8_9BACT</name>
<dbReference type="EMBL" id="DQZW01000263">
    <property type="protein sequence ID" value="HDL90356.1"/>
    <property type="molecule type" value="Genomic_DNA"/>
</dbReference>
<proteinExistence type="predicted"/>
<dbReference type="Gene3D" id="3.40.190.10">
    <property type="entry name" value="Periplasmic binding protein-like II"/>
    <property type="match status" value="2"/>
</dbReference>
<evidence type="ECO:0000259" key="3">
    <source>
        <dbReference type="PROSITE" id="PS50851"/>
    </source>
</evidence>
<dbReference type="GO" id="GO:0000160">
    <property type="term" value="P:phosphorelay signal transduction system"/>
    <property type="evidence" value="ECO:0007669"/>
    <property type="project" value="InterPro"/>
</dbReference>
<gene>
    <name evidence="4" type="ORF">ENG14_05585</name>
</gene>
<dbReference type="SMART" id="SM00260">
    <property type="entry name" value="CheW"/>
    <property type="match status" value="1"/>
</dbReference>